<dbReference type="InterPro" id="IPR006379">
    <property type="entry name" value="HAD-SF_hydro_IIB"/>
</dbReference>
<evidence type="ECO:0000313" key="2">
    <source>
        <dbReference type="Proteomes" id="UP000767291"/>
    </source>
</evidence>
<accession>A0ABS4E905</accession>
<dbReference type="InterPro" id="IPR036412">
    <property type="entry name" value="HAD-like_sf"/>
</dbReference>
<name>A0ABS4E905_9FIRM</name>
<dbReference type="Gene3D" id="3.40.50.1000">
    <property type="entry name" value="HAD superfamily/HAD-like"/>
    <property type="match status" value="1"/>
</dbReference>
<gene>
    <name evidence="1" type="ORF">J2Z43_000794</name>
</gene>
<dbReference type="SFLD" id="SFLDG01140">
    <property type="entry name" value="C2.B:_Phosphomannomutase_and_P"/>
    <property type="match status" value="1"/>
</dbReference>
<keyword evidence="2" id="KW-1185">Reference proteome</keyword>
<dbReference type="RefSeq" id="WP_209455928.1">
    <property type="nucleotide sequence ID" value="NZ_BAAACS010000017.1"/>
</dbReference>
<dbReference type="Pfam" id="PF08282">
    <property type="entry name" value="Hydrolase_3"/>
    <property type="match status" value="1"/>
</dbReference>
<reference evidence="1 2" key="1">
    <citation type="submission" date="2021-03" db="EMBL/GenBank/DDBJ databases">
        <title>Genomic Encyclopedia of Type Strains, Phase IV (KMG-IV): sequencing the most valuable type-strain genomes for metagenomic binning, comparative biology and taxonomic classification.</title>
        <authorList>
            <person name="Goeker M."/>
        </authorList>
    </citation>
    <scope>NUCLEOTIDE SEQUENCE [LARGE SCALE GENOMIC DNA]</scope>
    <source>
        <strain evidence="1 2">DSM 1289</strain>
    </source>
</reference>
<dbReference type="EMBL" id="JAGGJX010000001">
    <property type="protein sequence ID" value="MBP1854404.1"/>
    <property type="molecule type" value="Genomic_DNA"/>
</dbReference>
<dbReference type="NCBIfam" id="TIGR01484">
    <property type="entry name" value="HAD-SF-IIB"/>
    <property type="match status" value="1"/>
</dbReference>
<protein>
    <submittedName>
        <fullName evidence="1">Cof subfamily protein (Haloacid dehalogenase superfamily)</fullName>
    </submittedName>
</protein>
<dbReference type="InterPro" id="IPR023214">
    <property type="entry name" value="HAD_sf"/>
</dbReference>
<sequence>MIKQIFCDLDGTLYNDDKISTEDIEAIKKIEEKGVIFNVATGRMFSQAKKIVKEDLEIDGYFICENGAFVYNNKEELVFKGTIDDMLVKKVINRFESKEADMYFKYKGKAIVLDEDSDFKFFSTNFIVDPDFINRNSYENMVGNIGIASKNPEELARLELYLTSEFGEVLDIYLSSDITLNIVPKKVSKRAAIEYVCRLSNTDMDEVMTIGDSPNDICMLDGFKNSVAMSSSREDVKSCAKYTADSVAEAIDIIIKEY</sequence>
<evidence type="ECO:0000313" key="1">
    <source>
        <dbReference type="EMBL" id="MBP1854404.1"/>
    </source>
</evidence>
<dbReference type="PANTHER" id="PTHR10000">
    <property type="entry name" value="PHOSPHOSERINE PHOSPHATASE"/>
    <property type="match status" value="1"/>
</dbReference>
<proteinExistence type="predicted"/>
<dbReference type="PANTHER" id="PTHR10000:SF8">
    <property type="entry name" value="HAD SUPERFAMILY HYDROLASE-LIKE, TYPE 3"/>
    <property type="match status" value="1"/>
</dbReference>
<dbReference type="SUPFAM" id="SSF56784">
    <property type="entry name" value="HAD-like"/>
    <property type="match status" value="1"/>
</dbReference>
<organism evidence="1 2">
    <name type="scientific">Metaclostridioides mangenotii</name>
    <dbReference type="NCBI Taxonomy" id="1540"/>
    <lineage>
        <taxon>Bacteria</taxon>
        <taxon>Bacillati</taxon>
        <taxon>Bacillota</taxon>
        <taxon>Clostridia</taxon>
        <taxon>Peptostreptococcales</taxon>
        <taxon>Peptostreptococcaceae</taxon>
        <taxon>Metaclostridioides</taxon>
    </lineage>
</organism>
<dbReference type="Proteomes" id="UP000767291">
    <property type="component" value="Unassembled WGS sequence"/>
</dbReference>
<dbReference type="SFLD" id="SFLDS00003">
    <property type="entry name" value="Haloacid_Dehalogenase"/>
    <property type="match status" value="1"/>
</dbReference>
<dbReference type="Gene3D" id="3.30.1240.10">
    <property type="match status" value="1"/>
</dbReference>
<dbReference type="InterPro" id="IPR000150">
    <property type="entry name" value="Cof"/>
</dbReference>
<comment type="caution">
    <text evidence="1">The sequence shown here is derived from an EMBL/GenBank/DDBJ whole genome shotgun (WGS) entry which is preliminary data.</text>
</comment>
<dbReference type="NCBIfam" id="TIGR00099">
    <property type="entry name" value="Cof-subfamily"/>
    <property type="match status" value="1"/>
</dbReference>